<dbReference type="SUPFAM" id="SSF48726">
    <property type="entry name" value="Immunoglobulin"/>
    <property type="match status" value="2"/>
</dbReference>
<feature type="region of interest" description="Disordered" evidence="5">
    <location>
        <begin position="34"/>
        <end position="82"/>
    </location>
</feature>
<feature type="domain" description="Ig-like" evidence="6">
    <location>
        <begin position="277"/>
        <end position="364"/>
    </location>
</feature>
<dbReference type="InterPro" id="IPR013783">
    <property type="entry name" value="Ig-like_fold"/>
</dbReference>
<keyword evidence="4" id="KW-0325">Glycoprotein</keyword>
<sequence length="517" mass="55028">RSHRPLLPPCRELPSVPGSTLPLLRAFVGASPLPVRLPTTTTTPSSPPCPPPLGRSPLPSALSFSTSPPASQGPPHPCSPRPSLHPIPILDLITSSITSSEAQAGAERGPSPFGFHAGCGWRGVGRGALLCEGAVGSLGPGSEDSVVSVLSALLPTAAPRAPVLLSAAAPRIPVHGQVGGSVLLEVERPAGFQVREAIWRSLWPSEELLATFFRGFPETLYRSRFLGRAQLHSNLSLELQSLESGDSGNFSVLLVDTGGRACTRVLQLKVYDSVPRPVVQVFIAAPGDAHPPKTCQVFLSCWAPNISDITYSWRREGPTDFGIEPSGLFTDGQALRVSLGPGDKSVAYSCIVSNPVSWDLATVTPWESCLREARKSYRDVLLVVLPVSLLLTLAGLLSAWHSYYSGRRSEVPGACGGGAYRGEGRAGPPPFSGFGWPPVFPLPPHLLAHALVSNRTELRGVSSAALRDSCLLCLFRPLHVPLSLPGTHFRWAPTQCPLFTCLPPPQSPRLRLSRKPS</sequence>
<keyword evidence="2" id="KW-0732">Signal</keyword>
<reference evidence="7" key="1">
    <citation type="submission" date="2019-03" db="EMBL/GenBank/DDBJ databases">
        <authorList>
            <person name="Warren W.C."/>
            <person name="Johnson G.S."/>
        </authorList>
    </citation>
    <scope>NUCLEOTIDE SEQUENCE [LARGE SCALE GENOMIC DNA]</scope>
    <source>
        <strain evidence="7">Basenji</strain>
    </source>
</reference>
<evidence type="ECO:0000256" key="3">
    <source>
        <dbReference type="ARBA" id="ARBA00023136"/>
    </source>
</evidence>
<evidence type="ECO:0000256" key="1">
    <source>
        <dbReference type="ARBA" id="ARBA00004370"/>
    </source>
</evidence>
<dbReference type="InterPro" id="IPR007110">
    <property type="entry name" value="Ig-like_dom"/>
</dbReference>
<proteinExistence type="predicted"/>
<name>A0A8C0N8E6_CANLF</name>
<evidence type="ECO:0000256" key="5">
    <source>
        <dbReference type="SAM" id="MobiDB-lite"/>
    </source>
</evidence>
<evidence type="ECO:0000313" key="8">
    <source>
        <dbReference type="Proteomes" id="UP000694429"/>
    </source>
</evidence>
<evidence type="ECO:0000259" key="6">
    <source>
        <dbReference type="PROSITE" id="PS50835"/>
    </source>
</evidence>
<dbReference type="PANTHER" id="PTHR12080">
    <property type="entry name" value="SIGNALING LYMPHOCYTIC ACTIVATION MOLECULE"/>
    <property type="match status" value="1"/>
</dbReference>
<dbReference type="GO" id="GO:0016020">
    <property type="term" value="C:membrane"/>
    <property type="evidence" value="ECO:0007669"/>
    <property type="project" value="UniProtKB-SubCell"/>
</dbReference>
<feature type="compositionally biased region" description="Pro residues" evidence="5">
    <location>
        <begin position="45"/>
        <end position="54"/>
    </location>
</feature>
<dbReference type="Ensembl" id="ENSCAFT00030026566.1">
    <property type="protein sequence ID" value="ENSCAFP00030023186.1"/>
    <property type="gene ID" value="ENSCAFG00030014327.1"/>
</dbReference>
<comment type="subcellular location">
    <subcellularLocation>
        <location evidence="1">Membrane</location>
    </subcellularLocation>
</comment>
<accession>A0A8C0N8E6</accession>
<protein>
    <recommendedName>
        <fullName evidence="6">Ig-like domain-containing protein</fullName>
    </recommendedName>
</protein>
<dbReference type="Proteomes" id="UP000694429">
    <property type="component" value="Chromosome 38"/>
</dbReference>
<dbReference type="InterPro" id="IPR036179">
    <property type="entry name" value="Ig-like_dom_sf"/>
</dbReference>
<feature type="compositionally biased region" description="Low complexity" evidence="5">
    <location>
        <begin position="34"/>
        <end position="44"/>
    </location>
</feature>
<dbReference type="InterPro" id="IPR015631">
    <property type="entry name" value="CD2/SLAM_rcpt"/>
</dbReference>
<feature type="compositionally biased region" description="Pro residues" evidence="5">
    <location>
        <begin position="71"/>
        <end position="82"/>
    </location>
</feature>
<evidence type="ECO:0000256" key="4">
    <source>
        <dbReference type="ARBA" id="ARBA00023180"/>
    </source>
</evidence>
<evidence type="ECO:0000256" key="2">
    <source>
        <dbReference type="ARBA" id="ARBA00022729"/>
    </source>
</evidence>
<dbReference type="Gene3D" id="2.60.40.10">
    <property type="entry name" value="Immunoglobulins"/>
    <property type="match status" value="2"/>
</dbReference>
<dbReference type="PANTHER" id="PTHR12080:SF92">
    <property type="entry name" value="SLAM FAMILY MEMBER 8"/>
    <property type="match status" value="1"/>
</dbReference>
<evidence type="ECO:0000313" key="7">
    <source>
        <dbReference type="Ensembl" id="ENSCAFP00030023186.1"/>
    </source>
</evidence>
<keyword evidence="3" id="KW-0472">Membrane</keyword>
<dbReference type="PROSITE" id="PS50835">
    <property type="entry name" value="IG_LIKE"/>
    <property type="match status" value="1"/>
</dbReference>
<reference evidence="7" key="2">
    <citation type="submission" date="2025-08" db="UniProtKB">
        <authorList>
            <consortium name="Ensembl"/>
        </authorList>
    </citation>
    <scope>IDENTIFICATION</scope>
</reference>
<organism evidence="7 8">
    <name type="scientific">Canis lupus familiaris</name>
    <name type="common">Dog</name>
    <name type="synonym">Canis familiaris</name>
    <dbReference type="NCBI Taxonomy" id="9615"/>
    <lineage>
        <taxon>Eukaryota</taxon>
        <taxon>Metazoa</taxon>
        <taxon>Chordata</taxon>
        <taxon>Craniata</taxon>
        <taxon>Vertebrata</taxon>
        <taxon>Euteleostomi</taxon>
        <taxon>Mammalia</taxon>
        <taxon>Eutheria</taxon>
        <taxon>Laurasiatheria</taxon>
        <taxon>Carnivora</taxon>
        <taxon>Caniformia</taxon>
        <taxon>Canidae</taxon>
        <taxon>Canis</taxon>
    </lineage>
</organism>
<dbReference type="AlphaFoldDB" id="A0A8C0N8E6"/>